<protein>
    <submittedName>
        <fullName evidence="1">Uncharacterized protein</fullName>
    </submittedName>
</protein>
<name>A0A0L8H5M2_OCTBM</name>
<gene>
    <name evidence="1" type="ORF">OCBIM_22021797mg</name>
</gene>
<accession>A0A0L8H5M2</accession>
<dbReference type="AlphaFoldDB" id="A0A0L8H5M2"/>
<organism evidence="1">
    <name type="scientific">Octopus bimaculoides</name>
    <name type="common">California two-spotted octopus</name>
    <dbReference type="NCBI Taxonomy" id="37653"/>
    <lineage>
        <taxon>Eukaryota</taxon>
        <taxon>Metazoa</taxon>
        <taxon>Spiralia</taxon>
        <taxon>Lophotrochozoa</taxon>
        <taxon>Mollusca</taxon>
        <taxon>Cephalopoda</taxon>
        <taxon>Coleoidea</taxon>
        <taxon>Octopodiformes</taxon>
        <taxon>Octopoda</taxon>
        <taxon>Incirrata</taxon>
        <taxon>Octopodidae</taxon>
        <taxon>Octopus</taxon>
    </lineage>
</organism>
<evidence type="ECO:0000313" key="1">
    <source>
        <dbReference type="EMBL" id="KOF84581.1"/>
    </source>
</evidence>
<dbReference type="EMBL" id="KQ419103">
    <property type="protein sequence ID" value="KOF84581.1"/>
    <property type="molecule type" value="Genomic_DNA"/>
</dbReference>
<sequence>MDKEIHSRIRKASSAFGKFYHRLWNGHDVSMTVKFGVYKSVVLTLLLHGAESWTLY</sequence>
<proteinExistence type="predicted"/>
<reference evidence="1" key="1">
    <citation type="submission" date="2015-07" db="EMBL/GenBank/DDBJ databases">
        <title>MeaNS - Measles Nucleotide Surveillance Program.</title>
        <authorList>
            <person name="Tran T."/>
            <person name="Druce J."/>
        </authorList>
    </citation>
    <scope>NUCLEOTIDE SEQUENCE</scope>
    <source>
        <strain evidence="1">UCB-OBI-ISO-001</strain>
        <tissue evidence="1">Gonad</tissue>
    </source>
</reference>